<name>A0AAD7NW85_9AGAR</name>
<dbReference type="InterPro" id="IPR014001">
    <property type="entry name" value="Helicase_ATP-bd"/>
</dbReference>
<gene>
    <name evidence="9" type="ORF">DFH07DRAFT_797180</name>
</gene>
<evidence type="ECO:0000256" key="4">
    <source>
        <dbReference type="ARBA" id="ARBA00022840"/>
    </source>
</evidence>
<dbReference type="Proteomes" id="UP001215280">
    <property type="component" value="Unassembled WGS sequence"/>
</dbReference>
<feature type="region of interest" description="Disordered" evidence="6">
    <location>
        <begin position="1042"/>
        <end position="1065"/>
    </location>
</feature>
<dbReference type="InterPro" id="IPR002464">
    <property type="entry name" value="DNA/RNA_helicase_DEAH_CS"/>
</dbReference>
<dbReference type="SMART" id="SM00490">
    <property type="entry name" value="HELICc"/>
    <property type="match status" value="1"/>
</dbReference>
<dbReference type="InterPro" id="IPR049730">
    <property type="entry name" value="SNF2/RAD54-like_C"/>
</dbReference>
<dbReference type="InterPro" id="IPR001650">
    <property type="entry name" value="Helicase_C-like"/>
</dbReference>
<dbReference type="SMART" id="SM00487">
    <property type="entry name" value="DEXDc"/>
    <property type="match status" value="1"/>
</dbReference>
<evidence type="ECO:0000259" key="8">
    <source>
        <dbReference type="PROSITE" id="PS51194"/>
    </source>
</evidence>
<keyword evidence="5" id="KW-0539">Nucleus</keyword>
<proteinExistence type="predicted"/>
<dbReference type="PANTHER" id="PTHR45629">
    <property type="entry name" value="SNF2/RAD54 FAMILY MEMBER"/>
    <property type="match status" value="1"/>
</dbReference>
<dbReference type="AlphaFoldDB" id="A0AAD7NW85"/>
<evidence type="ECO:0000256" key="3">
    <source>
        <dbReference type="ARBA" id="ARBA00022801"/>
    </source>
</evidence>
<dbReference type="PROSITE" id="PS00690">
    <property type="entry name" value="DEAH_ATP_HELICASE"/>
    <property type="match status" value="1"/>
</dbReference>
<keyword evidence="3" id="KW-0378">Hydrolase</keyword>
<evidence type="ECO:0000313" key="10">
    <source>
        <dbReference type="Proteomes" id="UP001215280"/>
    </source>
</evidence>
<feature type="compositionally biased region" description="Acidic residues" evidence="6">
    <location>
        <begin position="157"/>
        <end position="166"/>
    </location>
</feature>
<dbReference type="InterPro" id="IPR000330">
    <property type="entry name" value="SNF2_N"/>
</dbReference>
<dbReference type="Pfam" id="PF00176">
    <property type="entry name" value="SNF2-rel_dom"/>
    <property type="match status" value="1"/>
</dbReference>
<comment type="subcellular location">
    <subcellularLocation>
        <location evidence="1">Nucleus</location>
    </subcellularLocation>
</comment>
<dbReference type="PROSITE" id="PS51194">
    <property type="entry name" value="HELICASE_CTER"/>
    <property type="match status" value="1"/>
</dbReference>
<feature type="compositionally biased region" description="Acidic residues" evidence="6">
    <location>
        <begin position="1045"/>
        <end position="1065"/>
    </location>
</feature>
<comment type="caution">
    <text evidence="9">The sequence shown here is derived from an EMBL/GenBank/DDBJ whole genome shotgun (WGS) entry which is preliminary data.</text>
</comment>
<dbReference type="Gene3D" id="3.40.50.10810">
    <property type="entry name" value="Tandem AAA-ATPase domain"/>
    <property type="match status" value="1"/>
</dbReference>
<evidence type="ECO:0000256" key="2">
    <source>
        <dbReference type="ARBA" id="ARBA00022741"/>
    </source>
</evidence>
<evidence type="ECO:0000313" key="9">
    <source>
        <dbReference type="EMBL" id="KAJ7777535.1"/>
    </source>
</evidence>
<dbReference type="InterPro" id="IPR038718">
    <property type="entry name" value="SNF2-like_sf"/>
</dbReference>
<evidence type="ECO:0000256" key="6">
    <source>
        <dbReference type="SAM" id="MobiDB-lite"/>
    </source>
</evidence>
<feature type="region of interest" description="Disordered" evidence="6">
    <location>
        <begin position="949"/>
        <end position="993"/>
    </location>
</feature>
<accession>A0AAD7NW85</accession>
<feature type="domain" description="Helicase ATP-binding" evidence="7">
    <location>
        <begin position="286"/>
        <end position="481"/>
    </location>
</feature>
<dbReference type="GO" id="GO:0005634">
    <property type="term" value="C:nucleus"/>
    <property type="evidence" value="ECO:0007669"/>
    <property type="project" value="UniProtKB-SubCell"/>
</dbReference>
<dbReference type="GO" id="GO:0016787">
    <property type="term" value="F:hydrolase activity"/>
    <property type="evidence" value="ECO:0007669"/>
    <property type="project" value="UniProtKB-KW"/>
</dbReference>
<evidence type="ECO:0000259" key="7">
    <source>
        <dbReference type="PROSITE" id="PS51192"/>
    </source>
</evidence>
<dbReference type="Pfam" id="PF00271">
    <property type="entry name" value="Helicase_C"/>
    <property type="match status" value="1"/>
</dbReference>
<keyword evidence="2" id="KW-0547">Nucleotide-binding</keyword>
<dbReference type="CDD" id="cd18793">
    <property type="entry name" value="SF2_C_SNF"/>
    <property type="match status" value="1"/>
</dbReference>
<organism evidence="9 10">
    <name type="scientific">Mycena maculata</name>
    <dbReference type="NCBI Taxonomy" id="230809"/>
    <lineage>
        <taxon>Eukaryota</taxon>
        <taxon>Fungi</taxon>
        <taxon>Dikarya</taxon>
        <taxon>Basidiomycota</taxon>
        <taxon>Agaricomycotina</taxon>
        <taxon>Agaricomycetes</taxon>
        <taxon>Agaricomycetidae</taxon>
        <taxon>Agaricales</taxon>
        <taxon>Marasmiineae</taxon>
        <taxon>Mycenaceae</taxon>
        <taxon>Mycena</taxon>
    </lineage>
</organism>
<reference evidence="9" key="1">
    <citation type="submission" date="2023-03" db="EMBL/GenBank/DDBJ databases">
        <title>Massive genome expansion in bonnet fungi (Mycena s.s.) driven by repeated elements and novel gene families across ecological guilds.</title>
        <authorList>
            <consortium name="Lawrence Berkeley National Laboratory"/>
            <person name="Harder C.B."/>
            <person name="Miyauchi S."/>
            <person name="Viragh M."/>
            <person name="Kuo A."/>
            <person name="Thoen E."/>
            <person name="Andreopoulos B."/>
            <person name="Lu D."/>
            <person name="Skrede I."/>
            <person name="Drula E."/>
            <person name="Henrissat B."/>
            <person name="Morin E."/>
            <person name="Kohler A."/>
            <person name="Barry K."/>
            <person name="LaButti K."/>
            <person name="Morin E."/>
            <person name="Salamov A."/>
            <person name="Lipzen A."/>
            <person name="Mereny Z."/>
            <person name="Hegedus B."/>
            <person name="Baldrian P."/>
            <person name="Stursova M."/>
            <person name="Weitz H."/>
            <person name="Taylor A."/>
            <person name="Grigoriev I.V."/>
            <person name="Nagy L.G."/>
            <person name="Martin F."/>
            <person name="Kauserud H."/>
        </authorList>
    </citation>
    <scope>NUCLEOTIDE SEQUENCE</scope>
    <source>
        <strain evidence="9">CBHHK188m</strain>
    </source>
</reference>
<feature type="domain" description="Helicase C-terminal" evidence="8">
    <location>
        <begin position="662"/>
        <end position="819"/>
    </location>
</feature>
<dbReference type="EMBL" id="JARJLG010000010">
    <property type="protein sequence ID" value="KAJ7777535.1"/>
    <property type="molecule type" value="Genomic_DNA"/>
</dbReference>
<protein>
    <submittedName>
        <fullName evidence="9">RAD26-like SNF2 family DNA-dependent ATPase</fullName>
    </submittedName>
</protein>
<dbReference type="PANTHER" id="PTHR45629:SF7">
    <property type="entry name" value="DNA EXCISION REPAIR PROTEIN ERCC-6-RELATED"/>
    <property type="match status" value="1"/>
</dbReference>
<dbReference type="Gene3D" id="3.40.50.300">
    <property type="entry name" value="P-loop containing nucleotide triphosphate hydrolases"/>
    <property type="match status" value="1"/>
</dbReference>
<dbReference type="GO" id="GO:0005524">
    <property type="term" value="F:ATP binding"/>
    <property type="evidence" value="ECO:0007669"/>
    <property type="project" value="InterPro"/>
</dbReference>
<evidence type="ECO:0000256" key="1">
    <source>
        <dbReference type="ARBA" id="ARBA00004123"/>
    </source>
</evidence>
<keyword evidence="4" id="KW-0067">ATP-binding</keyword>
<sequence>MPAADKVKASVYTKRNSNSIAAPIEESDSDSDFNAGPLPVKEEVKKVRRKSAKRQAESMDSDDVEKPSKKKRKSKEPVRRARRPKSSDHDNPLLQYFVNMDLHSDSSEGEMDIDDGPSYFEPVDDESEADEGPAPVNTFAQYARPQIPVPSSTNDAPTEDSDDEPPVAEKSKIPPRKYLKPKTGSDTEESDSPPVSIAGRKLAPPSVPLKPTSGTDTESDSDVPVRRPPPVPYKPSGKEPRPGFPIPAGQEPTGPLVLDADQGIQVPEAINTYLREYQRDGIRFFWKRYNEGRGGLLGDDMGMGKTIQVISFLSAIMKKEGVKSDKDRRRKHVSKLQDGREWRKNKTLPPANATWPTCLIIAPTTVVRNWERELELWGYFEVGSYVGNPEERAPVLEDFKKGRLDIVLTSLDLARRDIALLDNLAWSCVFVDEVHNVKNPNSKTSLAYNEFECIRRFGLTGTAIQNSYDELWTILDWTSPGRLGDRSQWRGFVSKPLKLGQSASATEAQQLQKDKVSDILHTKLLPDFFLRRTKAIIADQLPRKTDEVVFCPLASVQIRVYKKILAMDDVQAVLNRDEPCECGSNKRQSACCIKFDPATIFKVMSVLIKLSNHLGLILPSPKDTKDQLVRNRELAATAFPDGDAPTFQVAIMQTKYCGKWAVLLSLLKDWSKDKTNKVLIFTKTVKLLEMMAFHLKTGKQGYGYLQLDGSVPQGDRMPMIDQFHRDPNIFIFLISTMAGGTGLNLTGANKVVIFDPSWNPAHDLQAMDRAFRFGQTRDVSVVRLLGAGSIEELIYARQVYKQQQMKIGYEASVQTRYFEGVQGEKGKQGELFGLNNMFKLHEGGLATKAAIEKAHLAELDWALASMDAAPAPKSRRKSDINVTDLEAKCKEKEYSDFKGLGALLFDDAPPQLVPKTGLPKGEAMRGMYTHQNADLLVASKIEQERAKDIAEKTKRKKKKSVTAKEESPAEPWPPIRKHKKKGRGSTGPQTAEEKLHGRLHALVGTGMITNPAGYAAFAHAFTREYTAEEQAYTLQVLDEYREYDSDSDGGDADVEMEIEPEDIEK</sequence>
<dbReference type="PROSITE" id="PS51192">
    <property type="entry name" value="HELICASE_ATP_BIND_1"/>
    <property type="match status" value="1"/>
</dbReference>
<dbReference type="InterPro" id="IPR050496">
    <property type="entry name" value="SNF2_RAD54_helicase_repair"/>
</dbReference>
<dbReference type="SUPFAM" id="SSF52540">
    <property type="entry name" value="P-loop containing nucleoside triphosphate hydrolases"/>
    <property type="match status" value="2"/>
</dbReference>
<feature type="region of interest" description="Disordered" evidence="6">
    <location>
        <begin position="1"/>
        <end position="254"/>
    </location>
</feature>
<feature type="compositionally biased region" description="Acidic residues" evidence="6">
    <location>
        <begin position="122"/>
        <end position="131"/>
    </location>
</feature>
<evidence type="ECO:0000256" key="5">
    <source>
        <dbReference type="ARBA" id="ARBA00023242"/>
    </source>
</evidence>
<dbReference type="FunFam" id="3.40.50.10810:FF:000019">
    <property type="entry name" value="DNA excision repair protein ERCC-6-like 2 isoform X1"/>
    <property type="match status" value="1"/>
</dbReference>
<dbReference type="InterPro" id="IPR027417">
    <property type="entry name" value="P-loop_NTPase"/>
</dbReference>
<keyword evidence="10" id="KW-1185">Reference proteome</keyword>
<feature type="compositionally biased region" description="Basic and acidic residues" evidence="6">
    <location>
        <begin position="75"/>
        <end position="91"/>
    </location>
</feature>